<dbReference type="SMART" id="SM00895">
    <property type="entry name" value="FCD"/>
    <property type="match status" value="1"/>
</dbReference>
<proteinExistence type="predicted"/>
<dbReference type="RefSeq" id="WP_269885149.1">
    <property type="nucleotide sequence ID" value="NZ_JAQAGZ010000025.1"/>
</dbReference>
<evidence type="ECO:0000259" key="4">
    <source>
        <dbReference type="PROSITE" id="PS50949"/>
    </source>
</evidence>
<evidence type="ECO:0000313" key="6">
    <source>
        <dbReference type="Proteomes" id="UP001527882"/>
    </source>
</evidence>
<feature type="domain" description="HTH gntR-type" evidence="4">
    <location>
        <begin position="7"/>
        <end position="73"/>
    </location>
</feature>
<keyword evidence="3" id="KW-0804">Transcription</keyword>
<dbReference type="InterPro" id="IPR036388">
    <property type="entry name" value="WH-like_DNA-bd_sf"/>
</dbReference>
<dbReference type="Proteomes" id="UP001527882">
    <property type="component" value="Unassembled WGS sequence"/>
</dbReference>
<keyword evidence="6" id="KW-1185">Reference proteome</keyword>
<organism evidence="5 6">
    <name type="scientific">Paenibacillus gyeongsangnamensis</name>
    <dbReference type="NCBI Taxonomy" id="3388067"/>
    <lineage>
        <taxon>Bacteria</taxon>
        <taxon>Bacillati</taxon>
        <taxon>Bacillota</taxon>
        <taxon>Bacilli</taxon>
        <taxon>Bacillales</taxon>
        <taxon>Paenibacillaceae</taxon>
        <taxon>Paenibacillus</taxon>
    </lineage>
</organism>
<dbReference type="SUPFAM" id="SSF48008">
    <property type="entry name" value="GntR ligand-binding domain-like"/>
    <property type="match status" value="1"/>
</dbReference>
<dbReference type="InterPro" id="IPR000524">
    <property type="entry name" value="Tscrpt_reg_HTH_GntR"/>
</dbReference>
<dbReference type="Gene3D" id="1.10.10.10">
    <property type="entry name" value="Winged helix-like DNA-binding domain superfamily/Winged helix DNA-binding domain"/>
    <property type="match status" value="1"/>
</dbReference>
<dbReference type="Gene3D" id="1.20.120.530">
    <property type="entry name" value="GntR ligand-binding domain-like"/>
    <property type="match status" value="1"/>
</dbReference>
<protein>
    <submittedName>
        <fullName evidence="5">GntR family transcriptional regulator</fullName>
    </submittedName>
</protein>
<dbReference type="PANTHER" id="PTHR43537:SF24">
    <property type="entry name" value="GLUCONATE OPERON TRANSCRIPTIONAL REPRESSOR"/>
    <property type="match status" value="1"/>
</dbReference>
<comment type="caution">
    <text evidence="5">The sequence shown here is derived from an EMBL/GenBank/DDBJ whole genome shotgun (WGS) entry which is preliminary data.</text>
</comment>
<evidence type="ECO:0000256" key="2">
    <source>
        <dbReference type="ARBA" id="ARBA00023125"/>
    </source>
</evidence>
<gene>
    <name evidence="5" type="ORF">O9H85_30370</name>
</gene>
<name>A0ABT4QIA5_9BACL</name>
<dbReference type="CDD" id="cd07377">
    <property type="entry name" value="WHTH_GntR"/>
    <property type="match status" value="1"/>
</dbReference>
<sequence>MQIVKSESLHIQAYNIIKQSILEGNFEPGEHVKENKLAEKLGISRGPIREANRMLMQEGLLIQDGNQLRVFKPSFQNVVELYLIREYLESLAARLAARNMSNSEIKELSSILAKTKSAISDNDRKEIIQQNTNFHDKIILASKNEELIKTLATIRSKVFFIRNTGHLSYFRENNFIKEHEKIFEIIMAKDEAGAEIEMKLHIQKDVEKFRELFNNNNCSL</sequence>
<evidence type="ECO:0000256" key="1">
    <source>
        <dbReference type="ARBA" id="ARBA00023015"/>
    </source>
</evidence>
<dbReference type="SMART" id="SM00345">
    <property type="entry name" value="HTH_GNTR"/>
    <property type="match status" value="1"/>
</dbReference>
<dbReference type="Pfam" id="PF00392">
    <property type="entry name" value="GntR"/>
    <property type="match status" value="1"/>
</dbReference>
<dbReference type="InterPro" id="IPR008920">
    <property type="entry name" value="TF_FadR/GntR_C"/>
</dbReference>
<accession>A0ABT4QIA5</accession>
<dbReference type="PRINTS" id="PR00035">
    <property type="entry name" value="HTHGNTR"/>
</dbReference>
<keyword evidence="1" id="KW-0805">Transcription regulation</keyword>
<evidence type="ECO:0000256" key="3">
    <source>
        <dbReference type="ARBA" id="ARBA00023163"/>
    </source>
</evidence>
<dbReference type="SUPFAM" id="SSF46785">
    <property type="entry name" value="Winged helix' DNA-binding domain"/>
    <property type="match status" value="1"/>
</dbReference>
<dbReference type="InterPro" id="IPR011711">
    <property type="entry name" value="GntR_C"/>
</dbReference>
<dbReference type="PANTHER" id="PTHR43537">
    <property type="entry name" value="TRANSCRIPTIONAL REGULATOR, GNTR FAMILY"/>
    <property type="match status" value="1"/>
</dbReference>
<dbReference type="InterPro" id="IPR036390">
    <property type="entry name" value="WH_DNA-bd_sf"/>
</dbReference>
<dbReference type="PROSITE" id="PS50949">
    <property type="entry name" value="HTH_GNTR"/>
    <property type="match status" value="1"/>
</dbReference>
<reference evidence="5 6" key="1">
    <citation type="submission" date="2022-12" db="EMBL/GenBank/DDBJ databases">
        <title>Draft genome sequence of Paenibacillus sp. dW9.</title>
        <authorList>
            <person name="Choi E.-W."/>
            <person name="Kim D.-U."/>
        </authorList>
    </citation>
    <scope>NUCLEOTIDE SEQUENCE [LARGE SCALE GENOMIC DNA]</scope>
    <source>
        <strain evidence="6">dW9</strain>
    </source>
</reference>
<dbReference type="Pfam" id="PF07729">
    <property type="entry name" value="FCD"/>
    <property type="match status" value="1"/>
</dbReference>
<keyword evidence="2" id="KW-0238">DNA-binding</keyword>
<dbReference type="EMBL" id="JAQAGZ010000025">
    <property type="protein sequence ID" value="MCZ8516615.1"/>
    <property type="molecule type" value="Genomic_DNA"/>
</dbReference>
<evidence type="ECO:0000313" key="5">
    <source>
        <dbReference type="EMBL" id="MCZ8516615.1"/>
    </source>
</evidence>